<dbReference type="InterPro" id="IPR009057">
    <property type="entry name" value="Homeodomain-like_sf"/>
</dbReference>
<keyword evidence="1" id="KW-0805">Transcription regulation</keyword>
<dbReference type="InterPro" id="IPR006447">
    <property type="entry name" value="Myb_dom_plants"/>
</dbReference>
<evidence type="ECO:0000256" key="1">
    <source>
        <dbReference type="ARBA" id="ARBA00023015"/>
    </source>
</evidence>
<keyword evidence="2" id="KW-0804">Transcription</keyword>
<feature type="non-terminal residue" evidence="4">
    <location>
        <position position="1"/>
    </location>
</feature>
<evidence type="ECO:0000313" key="4">
    <source>
        <dbReference type="EMBL" id="JAP94778.1"/>
    </source>
</evidence>
<evidence type="ECO:0000256" key="2">
    <source>
        <dbReference type="ARBA" id="ARBA00023163"/>
    </source>
</evidence>
<dbReference type="Gene3D" id="1.10.10.60">
    <property type="entry name" value="Homeodomain-like"/>
    <property type="match status" value="1"/>
</dbReference>
<gene>
    <name evidence="4" type="ORF">TPC1_12453</name>
</gene>
<sequence>RQRRQLMRSMDLFCWSNPQTDDDQSIFSIQDVPVMHPTRMQQKSNTFSANDQNVIQFIIDQEKSQPDKTISKDSVDESFVMSQVDISQFVNNQKRQTMELIKKVQMQQAQNQTPPKTHMRSLENRWTPDLHLKFVLIAMAMGVRKVTPKQIQEILNTESKESISTHLQKFRLKLSKQHSLDSTQRLLNTHFPTDITNDKLQEIKEMWKAPKFQGMQTFEVAAYLK</sequence>
<proteinExistence type="predicted"/>
<dbReference type="NCBIfam" id="TIGR01557">
    <property type="entry name" value="myb_SHAQKYF"/>
    <property type="match status" value="1"/>
</dbReference>
<accession>A0A146KF13</accession>
<evidence type="ECO:0000256" key="3">
    <source>
        <dbReference type="ARBA" id="ARBA00023242"/>
    </source>
</evidence>
<dbReference type="SUPFAM" id="SSF46689">
    <property type="entry name" value="Homeodomain-like"/>
    <property type="match status" value="1"/>
</dbReference>
<dbReference type="AlphaFoldDB" id="A0A146KF13"/>
<name>A0A146KF13_9EUKA</name>
<dbReference type="EMBL" id="GDID01001828">
    <property type="protein sequence ID" value="JAP94778.1"/>
    <property type="molecule type" value="Transcribed_RNA"/>
</dbReference>
<dbReference type="GO" id="GO:0003677">
    <property type="term" value="F:DNA binding"/>
    <property type="evidence" value="ECO:0007669"/>
    <property type="project" value="InterPro"/>
</dbReference>
<reference evidence="4" key="1">
    <citation type="submission" date="2015-07" db="EMBL/GenBank/DDBJ databases">
        <title>Adaptation to a free-living lifestyle via gene acquisitions in the diplomonad Trepomonas sp. PC1.</title>
        <authorList>
            <person name="Xu F."/>
            <person name="Jerlstrom-Hultqvist J."/>
            <person name="Kolisko M."/>
            <person name="Simpson A.G.B."/>
            <person name="Roger A.J."/>
            <person name="Svard S.G."/>
            <person name="Andersson J.O."/>
        </authorList>
    </citation>
    <scope>NUCLEOTIDE SEQUENCE</scope>
    <source>
        <strain evidence="4">PC1</strain>
    </source>
</reference>
<keyword evidence="3" id="KW-0539">Nucleus</keyword>
<organism evidence="4">
    <name type="scientific">Trepomonas sp. PC1</name>
    <dbReference type="NCBI Taxonomy" id="1076344"/>
    <lineage>
        <taxon>Eukaryota</taxon>
        <taxon>Metamonada</taxon>
        <taxon>Diplomonadida</taxon>
        <taxon>Hexamitidae</taxon>
        <taxon>Hexamitinae</taxon>
        <taxon>Trepomonas</taxon>
    </lineage>
</organism>
<protein>
    <recommendedName>
        <fullName evidence="5">Myb-like DNA-binding domain-containing protein</fullName>
    </recommendedName>
</protein>
<evidence type="ECO:0008006" key="5">
    <source>
        <dbReference type="Google" id="ProtNLM"/>
    </source>
</evidence>